<organism evidence="2 3">
    <name type="scientific">Enterobacter cloacae</name>
    <dbReference type="NCBI Taxonomy" id="550"/>
    <lineage>
        <taxon>Bacteria</taxon>
        <taxon>Pseudomonadati</taxon>
        <taxon>Pseudomonadota</taxon>
        <taxon>Gammaproteobacteria</taxon>
        <taxon>Enterobacterales</taxon>
        <taxon>Enterobacteriaceae</taxon>
        <taxon>Enterobacter</taxon>
        <taxon>Enterobacter cloacae complex</taxon>
    </lineage>
</organism>
<comment type="caution">
    <text evidence="2">The sequence shown here is derived from an EMBL/GenBank/DDBJ whole genome shotgun (WGS) entry which is preliminary data.</text>
</comment>
<gene>
    <name evidence="2" type="ORF">DA103_18545</name>
</gene>
<reference evidence="2 3" key="1">
    <citation type="submission" date="2018-04" db="EMBL/GenBank/DDBJ databases">
        <title>Genome sequencing reveals highly heavy metal resistance and biotechnology application of the novel Enterobacter cloacae amazonensis isolated from wastewater river in Manaus - Amazonas.</title>
        <authorList>
            <person name="Astolfi M.C.T."/>
            <person name="Carvalho E.B.D.S."/>
            <person name="Lacerda L.B."/>
            <person name="Pinto M.V."/>
            <person name="Nogueira V.B."/>
            <person name="Barros A.M."/>
            <person name="Astolfi-Filho S."/>
        </authorList>
    </citation>
    <scope>NUCLEOTIDE SEQUENCE [LARGE SCALE GENOMIC DNA]</scope>
    <source>
        <strain evidence="3">amazonensis</strain>
    </source>
</reference>
<dbReference type="Proteomes" id="UP000241614">
    <property type="component" value="Unassembled WGS sequence"/>
</dbReference>
<name>A0A2T4XX99_ENTCL</name>
<accession>A0A2T4XX99</accession>
<dbReference type="EMBL" id="PZPP01000015">
    <property type="protein sequence ID" value="PTM34545.1"/>
    <property type="molecule type" value="Genomic_DNA"/>
</dbReference>
<dbReference type="OrthoDB" id="8612200at2"/>
<sequence length="83" mass="10226">METKRTRDWRNAQKRRNKSRDVRKPLLTFRGEKNWKMLYTRSDKLLRAAQLGLEYPRITNQQLALRGLEEYHYSDERSFYMQS</sequence>
<proteinExistence type="predicted"/>
<dbReference type="RefSeq" id="WP_108090895.1">
    <property type="nucleotide sequence ID" value="NZ_PZPP01000015.1"/>
</dbReference>
<feature type="compositionally biased region" description="Basic and acidic residues" evidence="1">
    <location>
        <begin position="1"/>
        <end position="11"/>
    </location>
</feature>
<protein>
    <submittedName>
        <fullName evidence="2">Uncharacterized protein</fullName>
    </submittedName>
</protein>
<evidence type="ECO:0000313" key="3">
    <source>
        <dbReference type="Proteomes" id="UP000241614"/>
    </source>
</evidence>
<evidence type="ECO:0000256" key="1">
    <source>
        <dbReference type="SAM" id="MobiDB-lite"/>
    </source>
</evidence>
<evidence type="ECO:0000313" key="2">
    <source>
        <dbReference type="EMBL" id="PTM34545.1"/>
    </source>
</evidence>
<feature type="region of interest" description="Disordered" evidence="1">
    <location>
        <begin position="1"/>
        <end position="23"/>
    </location>
</feature>
<dbReference type="AlphaFoldDB" id="A0A2T4XX99"/>